<dbReference type="InterPro" id="IPR002557">
    <property type="entry name" value="Chitin-bd_dom"/>
</dbReference>
<evidence type="ECO:0000313" key="2">
    <source>
        <dbReference type="EMBL" id="MPD02398.1"/>
    </source>
</evidence>
<evidence type="ECO:0000313" key="3">
    <source>
        <dbReference type="Proteomes" id="UP000324222"/>
    </source>
</evidence>
<sequence>MTCSGDKPYFDGEGCVADESACCHCRPYCYEGDQYKKVEDPTDCRKFFYCLDENEIPSIPGECKDGEHFDLHAGDCSNTAPCMTLCRNVVDENGCIDPYTCQETGFFPKCKTQCLKSFYHCVDVNDDYAPTETCSDDLVFNPDTLQCTKNESCPYSHQYVPLGPVPA</sequence>
<dbReference type="InterPro" id="IPR036508">
    <property type="entry name" value="Chitin-bd_dom_sf"/>
</dbReference>
<dbReference type="OrthoDB" id="6020543at2759"/>
<dbReference type="GO" id="GO:0008061">
    <property type="term" value="F:chitin binding"/>
    <property type="evidence" value="ECO:0007669"/>
    <property type="project" value="InterPro"/>
</dbReference>
<reference evidence="2 3" key="1">
    <citation type="submission" date="2019-05" db="EMBL/GenBank/DDBJ databases">
        <title>Another draft genome of Portunus trituberculatus and its Hox gene families provides insights of decapod evolution.</title>
        <authorList>
            <person name="Jeong J.-H."/>
            <person name="Song I."/>
            <person name="Kim S."/>
            <person name="Choi T."/>
            <person name="Kim D."/>
            <person name="Ryu S."/>
            <person name="Kim W."/>
        </authorList>
    </citation>
    <scope>NUCLEOTIDE SEQUENCE [LARGE SCALE GENOMIC DNA]</scope>
    <source>
        <tissue evidence="2">Muscle</tissue>
    </source>
</reference>
<dbReference type="AlphaFoldDB" id="A0A5B7KAY4"/>
<name>A0A5B7KAY4_PORTR</name>
<dbReference type="EMBL" id="VSRR010131223">
    <property type="protein sequence ID" value="MPD02398.1"/>
    <property type="molecule type" value="Genomic_DNA"/>
</dbReference>
<dbReference type="GO" id="GO:0005576">
    <property type="term" value="C:extracellular region"/>
    <property type="evidence" value="ECO:0007669"/>
    <property type="project" value="InterPro"/>
</dbReference>
<gene>
    <name evidence="2" type="ORF">E2C01_097976</name>
</gene>
<accession>A0A5B7KAY4</accession>
<comment type="caution">
    <text evidence="2">The sequence shown here is derived from an EMBL/GenBank/DDBJ whole genome shotgun (WGS) entry which is preliminary data.</text>
</comment>
<dbReference type="SMART" id="SM00494">
    <property type="entry name" value="ChtBD2"/>
    <property type="match status" value="2"/>
</dbReference>
<proteinExistence type="predicted"/>
<dbReference type="PROSITE" id="PS50940">
    <property type="entry name" value="CHIT_BIND_II"/>
    <property type="match status" value="1"/>
</dbReference>
<organism evidence="2 3">
    <name type="scientific">Portunus trituberculatus</name>
    <name type="common">Swimming crab</name>
    <name type="synonym">Neptunus trituberculatus</name>
    <dbReference type="NCBI Taxonomy" id="210409"/>
    <lineage>
        <taxon>Eukaryota</taxon>
        <taxon>Metazoa</taxon>
        <taxon>Ecdysozoa</taxon>
        <taxon>Arthropoda</taxon>
        <taxon>Crustacea</taxon>
        <taxon>Multicrustacea</taxon>
        <taxon>Malacostraca</taxon>
        <taxon>Eumalacostraca</taxon>
        <taxon>Eucarida</taxon>
        <taxon>Decapoda</taxon>
        <taxon>Pleocyemata</taxon>
        <taxon>Brachyura</taxon>
        <taxon>Eubrachyura</taxon>
        <taxon>Portunoidea</taxon>
        <taxon>Portunidae</taxon>
        <taxon>Portuninae</taxon>
        <taxon>Portunus</taxon>
    </lineage>
</organism>
<dbReference type="SUPFAM" id="SSF57625">
    <property type="entry name" value="Invertebrate chitin-binding proteins"/>
    <property type="match status" value="1"/>
</dbReference>
<protein>
    <recommendedName>
        <fullName evidence="1">Chitin-binding type-2 domain-containing protein</fullName>
    </recommendedName>
</protein>
<dbReference type="Proteomes" id="UP000324222">
    <property type="component" value="Unassembled WGS sequence"/>
</dbReference>
<feature type="domain" description="Chitin-binding type-2" evidence="1">
    <location>
        <begin position="26"/>
        <end position="84"/>
    </location>
</feature>
<keyword evidence="3" id="KW-1185">Reference proteome</keyword>
<dbReference type="Pfam" id="PF01607">
    <property type="entry name" value="CBM_14"/>
    <property type="match status" value="2"/>
</dbReference>
<evidence type="ECO:0000259" key="1">
    <source>
        <dbReference type="PROSITE" id="PS50940"/>
    </source>
</evidence>